<name>A0ABS3VZP2_MICEH</name>
<dbReference type="Proteomes" id="UP000823521">
    <property type="component" value="Unassembled WGS sequence"/>
</dbReference>
<dbReference type="PANTHER" id="PTHR32097">
    <property type="entry name" value="CAMP-BINDING PROTEIN 1-RELATED"/>
    <property type="match status" value="1"/>
</dbReference>
<feature type="domain" description="RING-type" evidence="1">
    <location>
        <begin position="136"/>
        <end position="172"/>
    </location>
</feature>
<gene>
    <name evidence="2" type="ORF">GSF22_28675</name>
</gene>
<comment type="caution">
    <text evidence="2">The sequence shown here is derived from an EMBL/GenBank/DDBJ whole genome shotgun (WGS) entry which is preliminary data.</text>
</comment>
<dbReference type="InterPro" id="IPR001841">
    <property type="entry name" value="Znf_RING"/>
</dbReference>
<evidence type="ECO:0000313" key="3">
    <source>
        <dbReference type="Proteomes" id="UP000823521"/>
    </source>
</evidence>
<protein>
    <recommendedName>
        <fullName evidence="1">RING-type domain-containing protein</fullName>
    </recommendedName>
</protein>
<dbReference type="Pfam" id="PF14447">
    <property type="entry name" value="Prok-RING_4"/>
    <property type="match status" value="1"/>
</dbReference>
<dbReference type="PANTHER" id="PTHR32097:SF18">
    <property type="entry name" value="RING-TYPE DOMAIN-CONTAINING PROTEIN"/>
    <property type="match status" value="1"/>
</dbReference>
<dbReference type="EMBL" id="WVUH01000375">
    <property type="protein sequence ID" value="MBO4209936.1"/>
    <property type="molecule type" value="Genomic_DNA"/>
</dbReference>
<dbReference type="CDD" id="cd06974">
    <property type="entry name" value="TerD_like"/>
    <property type="match status" value="1"/>
</dbReference>
<evidence type="ECO:0000313" key="2">
    <source>
        <dbReference type="EMBL" id="MBO4209936.1"/>
    </source>
</evidence>
<organism evidence="2 3">
    <name type="scientific">Micromonospora echinofusca</name>
    <dbReference type="NCBI Taxonomy" id="47858"/>
    <lineage>
        <taxon>Bacteria</taxon>
        <taxon>Bacillati</taxon>
        <taxon>Actinomycetota</taxon>
        <taxon>Actinomycetes</taxon>
        <taxon>Micromonosporales</taxon>
        <taxon>Micromonosporaceae</taxon>
        <taxon>Micromonospora</taxon>
    </lineage>
</organism>
<evidence type="ECO:0000259" key="1">
    <source>
        <dbReference type="PROSITE" id="PS50089"/>
    </source>
</evidence>
<dbReference type="PROSITE" id="PS50089">
    <property type="entry name" value="ZF_RING_2"/>
    <property type="match status" value="1"/>
</dbReference>
<dbReference type="InterPro" id="IPR003325">
    <property type="entry name" value="TerD"/>
</dbReference>
<sequence length="873" mass="93177">MTSRRAQVPVDPVAVTLVRRTGLVATELLGAGRRGIKRAGRRPARSGDGLAALEADALALGYLLGPRLRARLAGLPADQLAVTGHGLLAVLAATVGADVPHVPLFRDFPRRVPADTHQRYVQRVFTLLCQEPQQPCVLCGLVGPVSAVSPCAHLVCPACWETERYSDCPLCHRRVDAGTPFRTVTGPAPAGTAAPTGTGLPMPRRAAVLEVADDVDGAVHRALGLLLARRTPLAPQDRADLLVLLDRAGTGSHWLPPEVPVRQTRALVLGWLAADPAYAARLPDLLARYADTATDLLRLLYVLHGTDPGLVDPPARRRSLPRRLRRTLLARLDALPLPALVEDLHRHRPAWLAMAENLHPFEQAARHPVAAAAFAVLRRTAVDPSTPLGRLLAGTAVAHPEVLSVWQGRLCRVSWGGRVETALRSGAVDAAVDLLARRPGELLRRTVTLAARTDDPRRLLATTAEAARSVSPGVLLAALGAVRAATWPAGTRLYFPRGGSARLWAEPDHRPRLLAALGGALDDLLAGELRRRAGKLPAVEVALLDAALADLVAPFTERTASTALVRLPRGSSQPLPTGRRVRLFLHWTEPADTQVDLDLSVAMSDDAGAFVGWCDYTRLRFADDAAVHSGDLTSAPPPLGASEFVDLDVPALRSRGIRYLTMVVCSYNDVPFDAMRDAFAGLMADAGHSGVPFVPKAVEQRFELTGRVRVATPLVVDLKAGVLRWVDATLGGTGGEHSVARYSRTLGRLTAAVDAYFAAGRRVGLWEVACWHAATRAGTVLVRRRDGTVSGYRRGDDEPEAAFVARLAALGPADPVPPEALPRPGFAAVIRGDLPVAPAAQVYALYRSGLDVDRVDLVEAADLVGALAPVARR</sequence>
<dbReference type="Gene3D" id="2.60.60.30">
    <property type="entry name" value="sav2460 like domains"/>
    <property type="match status" value="1"/>
</dbReference>
<dbReference type="RefSeq" id="WP_208816972.1">
    <property type="nucleotide sequence ID" value="NZ_WVUH01000375.1"/>
</dbReference>
<dbReference type="InterPro" id="IPR051324">
    <property type="entry name" value="Stress/Tellurium_Resist"/>
</dbReference>
<accession>A0ABS3VZP2</accession>
<dbReference type="NCBIfam" id="NF041916">
    <property type="entry name" value="RING_SCO0854"/>
    <property type="match status" value="1"/>
</dbReference>
<keyword evidence="3" id="KW-1185">Reference proteome</keyword>
<proteinExistence type="predicted"/>
<reference evidence="2 3" key="1">
    <citation type="submission" date="2019-12" db="EMBL/GenBank/DDBJ databases">
        <title>Whole genome sequencing of endophytic Actinobacterium Micromonospora sp. MPMI6T.</title>
        <authorList>
            <person name="Evv R."/>
            <person name="Podile A.R."/>
        </authorList>
    </citation>
    <scope>NUCLEOTIDE SEQUENCE [LARGE SCALE GENOMIC DNA]</scope>
    <source>
        <strain evidence="2 3">MPMI6</strain>
    </source>
</reference>